<evidence type="ECO:0000313" key="3">
    <source>
        <dbReference type="Proteomes" id="UP000184480"/>
    </source>
</evidence>
<protein>
    <recommendedName>
        <fullName evidence="4">DUF3592 domain-containing protein</fullName>
    </recommendedName>
</protein>
<keyword evidence="3" id="KW-1185">Reference proteome</keyword>
<organism evidence="2 3">
    <name type="scientific">Dysgonomonas macrotermitis</name>
    <dbReference type="NCBI Taxonomy" id="1346286"/>
    <lineage>
        <taxon>Bacteria</taxon>
        <taxon>Pseudomonadati</taxon>
        <taxon>Bacteroidota</taxon>
        <taxon>Bacteroidia</taxon>
        <taxon>Bacteroidales</taxon>
        <taxon>Dysgonomonadaceae</taxon>
        <taxon>Dysgonomonas</taxon>
    </lineage>
</organism>
<name>A0A1M5HCV5_9BACT</name>
<feature type="transmembrane region" description="Helical" evidence="1">
    <location>
        <begin position="6"/>
        <end position="26"/>
    </location>
</feature>
<keyword evidence="1" id="KW-1133">Transmembrane helix</keyword>
<gene>
    <name evidence="2" type="ORF">SAMN05444362_11628</name>
</gene>
<proteinExistence type="predicted"/>
<dbReference type="STRING" id="1346286.SAMN05444362_11628"/>
<reference evidence="3" key="1">
    <citation type="submission" date="2016-11" db="EMBL/GenBank/DDBJ databases">
        <authorList>
            <person name="Varghese N."/>
            <person name="Submissions S."/>
        </authorList>
    </citation>
    <scope>NUCLEOTIDE SEQUENCE [LARGE SCALE GENOMIC DNA]</scope>
    <source>
        <strain evidence="3">DSM 27370</strain>
    </source>
</reference>
<sequence length="159" mass="17961">MLKLLGSTQTLITSVILAIIGLIIVSRHINGPSPEKIKQYQSMIDKDSKIAAIIERRSEFEMSGTIYSHSYTHRYRFDIDNVRYEGMFTCKNSFTGRDSVWVYYNTDNPAINTRDPWSAIADENGKKASPKSLTYAIGFLITGCLGIIISLVGIFRRNK</sequence>
<dbReference type="EMBL" id="FQUC01000016">
    <property type="protein sequence ID" value="SHG13819.1"/>
    <property type="molecule type" value="Genomic_DNA"/>
</dbReference>
<dbReference type="Proteomes" id="UP000184480">
    <property type="component" value="Unassembled WGS sequence"/>
</dbReference>
<evidence type="ECO:0000313" key="2">
    <source>
        <dbReference type="EMBL" id="SHG13819.1"/>
    </source>
</evidence>
<dbReference type="AlphaFoldDB" id="A0A1M5HCV5"/>
<keyword evidence="1" id="KW-0812">Transmembrane</keyword>
<evidence type="ECO:0008006" key="4">
    <source>
        <dbReference type="Google" id="ProtNLM"/>
    </source>
</evidence>
<accession>A0A1M5HCV5</accession>
<dbReference type="RefSeq" id="WP_062182932.1">
    <property type="nucleotide sequence ID" value="NZ_BBXL01000019.1"/>
</dbReference>
<keyword evidence="1" id="KW-0472">Membrane</keyword>
<feature type="transmembrane region" description="Helical" evidence="1">
    <location>
        <begin position="133"/>
        <end position="155"/>
    </location>
</feature>
<evidence type="ECO:0000256" key="1">
    <source>
        <dbReference type="SAM" id="Phobius"/>
    </source>
</evidence>